<keyword evidence="11" id="KW-0436">Ligase</keyword>
<dbReference type="eggNOG" id="COG0321">
    <property type="taxonomic scope" value="Bacteria"/>
</dbReference>
<evidence type="ECO:0000256" key="3">
    <source>
        <dbReference type="ARBA" id="ARBA00023315"/>
    </source>
</evidence>
<dbReference type="OrthoDB" id="9787061at2"/>
<dbReference type="NCBIfam" id="TIGR00214">
    <property type="entry name" value="lipB"/>
    <property type="match status" value="1"/>
</dbReference>
<dbReference type="InterPro" id="IPR000544">
    <property type="entry name" value="Octanoyltransferase"/>
</dbReference>
<evidence type="ECO:0000256" key="4">
    <source>
        <dbReference type="ARBA" id="ARBA00024732"/>
    </source>
</evidence>
<dbReference type="Gene3D" id="3.30.930.10">
    <property type="entry name" value="Bira Bifunctional Protein, Domain 2"/>
    <property type="match status" value="1"/>
</dbReference>
<dbReference type="RefSeq" id="WP_012374901.1">
    <property type="nucleotide sequence ID" value="NC_010571.1"/>
</dbReference>
<dbReference type="HAMAP" id="MF_00013">
    <property type="entry name" value="LipB"/>
    <property type="match status" value="1"/>
</dbReference>
<organism evidence="11 12">
    <name type="scientific">Opitutus terrae (strain DSM 11246 / JCM 15787 / PB90-1)</name>
    <dbReference type="NCBI Taxonomy" id="452637"/>
    <lineage>
        <taxon>Bacteria</taxon>
        <taxon>Pseudomonadati</taxon>
        <taxon>Verrucomicrobiota</taxon>
        <taxon>Opitutia</taxon>
        <taxon>Opitutales</taxon>
        <taxon>Opitutaceae</taxon>
        <taxon>Opitutus</taxon>
    </lineage>
</organism>
<comment type="function">
    <text evidence="4 5 6">Catalyzes the transfer of endogenously produced octanoic acid from octanoyl-acyl-carrier-protein onto the lipoyl domains of lipoate-dependent enzymes. Lipoyl-ACP can also act as a substrate although octanoyl-ACP is likely to be the physiological substrate.</text>
</comment>
<evidence type="ECO:0000256" key="1">
    <source>
        <dbReference type="ARBA" id="ARBA00004821"/>
    </source>
</evidence>
<sequence>MTQSSILSTAAAGAVVDWGRTRYAEAWARQDEFVARRIAGEIPDTLVFTEHEPVFTTGLRAGAESHLVWNEEQLAREGVEVVKTNRGGDITYHGPGQIVGYPIVSLAAHKDLHAYLRFLEQVLINSVGTLGLAASRRVGKTGIWVGPRKIAAIGVAVKRWVAYHGFALNVNANLAHFQGIVPCGISPAEGGITSLQAELGHAFDLAEVKSVLAREFWAEWSRFVTPPAAATAPTKAG</sequence>
<dbReference type="PANTHER" id="PTHR10993:SF7">
    <property type="entry name" value="LIPOYLTRANSFERASE 2, MITOCHONDRIAL-RELATED"/>
    <property type="match status" value="1"/>
</dbReference>
<dbReference type="InterPro" id="IPR045864">
    <property type="entry name" value="aa-tRNA-synth_II/BPL/LPL"/>
</dbReference>
<protein>
    <recommendedName>
        <fullName evidence="5 6">Octanoyltransferase</fullName>
        <ecNumber evidence="5 6">2.3.1.181</ecNumber>
    </recommendedName>
    <alternativeName>
        <fullName evidence="5">Lipoate-protein ligase B</fullName>
    </alternativeName>
    <alternativeName>
        <fullName evidence="5">Lipoyl/octanoyl transferase</fullName>
    </alternativeName>
    <alternativeName>
        <fullName evidence="5">Octanoyl-[acyl-carrier-protein]-protein N-octanoyltransferase</fullName>
    </alternativeName>
</protein>
<dbReference type="GO" id="GO:0016874">
    <property type="term" value="F:ligase activity"/>
    <property type="evidence" value="ECO:0007669"/>
    <property type="project" value="UniProtKB-KW"/>
</dbReference>
<dbReference type="NCBIfam" id="NF010925">
    <property type="entry name" value="PRK14345.1"/>
    <property type="match status" value="1"/>
</dbReference>
<evidence type="ECO:0000256" key="2">
    <source>
        <dbReference type="ARBA" id="ARBA00022679"/>
    </source>
</evidence>
<dbReference type="AlphaFoldDB" id="B1ZMT6"/>
<dbReference type="KEGG" id="ote:Oter_2081"/>
<feature type="binding site" evidence="5 8">
    <location>
        <begin position="152"/>
        <end position="154"/>
    </location>
    <ligand>
        <name>substrate</name>
    </ligand>
</feature>
<feature type="binding site" evidence="5 8">
    <location>
        <begin position="165"/>
        <end position="167"/>
    </location>
    <ligand>
        <name>substrate</name>
    </ligand>
</feature>
<evidence type="ECO:0000256" key="9">
    <source>
        <dbReference type="PIRSR" id="PIRSR016262-3"/>
    </source>
</evidence>
<dbReference type="PROSITE" id="PS51733">
    <property type="entry name" value="BPL_LPL_CATALYTIC"/>
    <property type="match status" value="1"/>
</dbReference>
<evidence type="ECO:0000313" key="11">
    <source>
        <dbReference type="EMBL" id="ACB75364.1"/>
    </source>
</evidence>
<dbReference type="CDD" id="cd16444">
    <property type="entry name" value="LipB"/>
    <property type="match status" value="1"/>
</dbReference>
<keyword evidence="5" id="KW-0963">Cytoplasm</keyword>
<feature type="site" description="Lowers pKa of active site Cys" evidence="5 9">
    <location>
        <position position="149"/>
    </location>
</feature>
<gene>
    <name evidence="5" type="primary">lipB</name>
    <name evidence="11" type="ordered locus">Oter_2081</name>
</gene>
<comment type="catalytic activity">
    <reaction evidence="5 6">
        <text>octanoyl-[ACP] + L-lysyl-[protein] = N(6)-octanoyl-L-lysyl-[protein] + holo-[ACP] + H(+)</text>
        <dbReference type="Rhea" id="RHEA:17665"/>
        <dbReference type="Rhea" id="RHEA-COMP:9636"/>
        <dbReference type="Rhea" id="RHEA-COMP:9685"/>
        <dbReference type="Rhea" id="RHEA-COMP:9752"/>
        <dbReference type="Rhea" id="RHEA-COMP:9928"/>
        <dbReference type="ChEBI" id="CHEBI:15378"/>
        <dbReference type="ChEBI" id="CHEBI:29969"/>
        <dbReference type="ChEBI" id="CHEBI:64479"/>
        <dbReference type="ChEBI" id="CHEBI:78463"/>
        <dbReference type="ChEBI" id="CHEBI:78809"/>
        <dbReference type="EC" id="2.3.1.181"/>
    </reaction>
</comment>
<reference evidence="11 12" key="1">
    <citation type="journal article" date="2011" name="J. Bacteriol.">
        <title>Genome sequence of the verrucomicrobium Opitutus terrae PB90-1, an abundant inhabitant of rice paddy soil ecosystems.</title>
        <authorList>
            <person name="van Passel M.W."/>
            <person name="Kant R."/>
            <person name="Palva A."/>
            <person name="Copeland A."/>
            <person name="Lucas S."/>
            <person name="Lapidus A."/>
            <person name="Glavina del Rio T."/>
            <person name="Pitluck S."/>
            <person name="Goltsman E."/>
            <person name="Clum A."/>
            <person name="Sun H."/>
            <person name="Schmutz J."/>
            <person name="Larimer F.W."/>
            <person name="Land M.L."/>
            <person name="Hauser L."/>
            <person name="Kyrpides N."/>
            <person name="Mikhailova N."/>
            <person name="Richardson P.P."/>
            <person name="Janssen P.H."/>
            <person name="de Vos W.M."/>
            <person name="Smidt H."/>
        </authorList>
    </citation>
    <scope>NUCLEOTIDE SEQUENCE [LARGE SCALE GENOMIC DNA]</scope>
    <source>
        <strain evidence="12">DSM 11246 / JCM 15787 / PB90-1</strain>
    </source>
</reference>
<accession>B1ZMT6</accession>
<comment type="subcellular location">
    <subcellularLocation>
        <location evidence="5">Cytoplasm</location>
    </subcellularLocation>
</comment>
<evidence type="ECO:0000256" key="5">
    <source>
        <dbReference type="HAMAP-Rule" id="MF_00013"/>
    </source>
</evidence>
<feature type="binding site" evidence="5 8">
    <location>
        <begin position="86"/>
        <end position="93"/>
    </location>
    <ligand>
        <name>substrate</name>
    </ligand>
</feature>
<dbReference type="STRING" id="452637.Oter_2081"/>
<dbReference type="EMBL" id="CP001032">
    <property type="protein sequence ID" value="ACB75364.1"/>
    <property type="molecule type" value="Genomic_DNA"/>
</dbReference>
<proteinExistence type="inferred from homology"/>
<comment type="similarity">
    <text evidence="5 6">Belongs to the LipB family.</text>
</comment>
<evidence type="ECO:0000259" key="10">
    <source>
        <dbReference type="PROSITE" id="PS51733"/>
    </source>
</evidence>
<dbReference type="InterPro" id="IPR004143">
    <property type="entry name" value="BPL_LPL_catalytic"/>
</dbReference>
<dbReference type="GO" id="GO:0009249">
    <property type="term" value="P:protein lipoylation"/>
    <property type="evidence" value="ECO:0007669"/>
    <property type="project" value="InterPro"/>
</dbReference>
<evidence type="ECO:0000256" key="7">
    <source>
        <dbReference type="PIRSR" id="PIRSR016262-1"/>
    </source>
</evidence>
<dbReference type="Proteomes" id="UP000007013">
    <property type="component" value="Chromosome"/>
</dbReference>
<keyword evidence="2 5" id="KW-0808">Transferase</keyword>
<dbReference type="GO" id="GO:0005737">
    <property type="term" value="C:cytoplasm"/>
    <property type="evidence" value="ECO:0007669"/>
    <property type="project" value="UniProtKB-SubCell"/>
</dbReference>
<keyword evidence="3 5" id="KW-0012">Acyltransferase</keyword>
<dbReference type="PROSITE" id="PS01313">
    <property type="entry name" value="LIPB"/>
    <property type="match status" value="1"/>
</dbReference>
<dbReference type="GO" id="GO:0033819">
    <property type="term" value="F:lipoyl(octanoyl) transferase activity"/>
    <property type="evidence" value="ECO:0007669"/>
    <property type="project" value="UniProtKB-EC"/>
</dbReference>
<dbReference type="EC" id="2.3.1.181" evidence="5 6"/>
<dbReference type="SUPFAM" id="SSF55681">
    <property type="entry name" value="Class II aaRS and biotin synthetases"/>
    <property type="match status" value="1"/>
</dbReference>
<comment type="miscellaneous">
    <text evidence="5">In the reaction, the free carboxyl group of octanoic acid is attached via an amide linkage to the epsilon-amino group of a specific lysine residue of lipoyl domains of lipoate-dependent enzymes.</text>
</comment>
<dbReference type="HOGENOM" id="CLU_035168_1_3_0"/>
<feature type="active site" description="Acyl-thioester intermediate" evidence="5 7">
    <location>
        <position position="183"/>
    </location>
</feature>
<evidence type="ECO:0000256" key="8">
    <source>
        <dbReference type="PIRSR" id="PIRSR016262-2"/>
    </source>
</evidence>
<evidence type="ECO:0000256" key="6">
    <source>
        <dbReference type="PIRNR" id="PIRNR016262"/>
    </source>
</evidence>
<feature type="domain" description="BPL/LPL catalytic" evidence="10">
    <location>
        <begin position="40"/>
        <end position="224"/>
    </location>
</feature>
<dbReference type="PANTHER" id="PTHR10993">
    <property type="entry name" value="OCTANOYLTRANSFERASE"/>
    <property type="match status" value="1"/>
</dbReference>
<comment type="pathway">
    <text evidence="1 5 6">Protein modification; protein lipoylation via endogenous pathway; protein N(6)-(lipoyl)lysine from octanoyl-[acyl-carrier-protein]: step 1/2.</text>
</comment>
<keyword evidence="12" id="KW-1185">Reference proteome</keyword>
<evidence type="ECO:0000313" key="12">
    <source>
        <dbReference type="Proteomes" id="UP000007013"/>
    </source>
</evidence>
<dbReference type="InterPro" id="IPR020605">
    <property type="entry name" value="Octanoyltransferase_CS"/>
</dbReference>
<dbReference type="PIRSF" id="PIRSF016262">
    <property type="entry name" value="LPLase"/>
    <property type="match status" value="1"/>
</dbReference>
<dbReference type="Pfam" id="PF21948">
    <property type="entry name" value="LplA-B_cat"/>
    <property type="match status" value="1"/>
</dbReference>
<name>B1ZMT6_OPITP</name>
<dbReference type="UniPathway" id="UPA00538">
    <property type="reaction ID" value="UER00592"/>
</dbReference>